<name>A0A8S0UTF9_OLEEU</name>
<dbReference type="Proteomes" id="UP000594638">
    <property type="component" value="Unassembled WGS sequence"/>
</dbReference>
<evidence type="ECO:0000313" key="1">
    <source>
        <dbReference type="EMBL" id="CAA3021169.1"/>
    </source>
</evidence>
<keyword evidence="2" id="KW-1185">Reference proteome</keyword>
<evidence type="ECO:0000313" key="2">
    <source>
        <dbReference type="Proteomes" id="UP000594638"/>
    </source>
</evidence>
<gene>
    <name evidence="1" type="ORF">OLEA9_A103419</name>
</gene>
<proteinExistence type="predicted"/>
<sequence>MDNPDLTYFDQDWTHLDQLENAIFWKNSMSFFIRYRRPGGRVEVGLEVPEEAGVEVPEEVEIEGVEGGLGVPEGETRVPEGVIEEVAEESPEVVVEVDEGVAEDERMPEMTDDDVVFVSEGATKVPKGKKRANDALELMVGDLKSNAGKTAKYCSDFPGEEP</sequence>
<organism evidence="1 2">
    <name type="scientific">Olea europaea subsp. europaea</name>
    <dbReference type="NCBI Taxonomy" id="158383"/>
    <lineage>
        <taxon>Eukaryota</taxon>
        <taxon>Viridiplantae</taxon>
        <taxon>Streptophyta</taxon>
        <taxon>Embryophyta</taxon>
        <taxon>Tracheophyta</taxon>
        <taxon>Spermatophyta</taxon>
        <taxon>Magnoliopsida</taxon>
        <taxon>eudicotyledons</taxon>
        <taxon>Gunneridae</taxon>
        <taxon>Pentapetalae</taxon>
        <taxon>asterids</taxon>
        <taxon>lamiids</taxon>
        <taxon>Lamiales</taxon>
        <taxon>Oleaceae</taxon>
        <taxon>Oleeae</taxon>
        <taxon>Olea</taxon>
    </lineage>
</organism>
<reference evidence="1 2" key="1">
    <citation type="submission" date="2019-12" db="EMBL/GenBank/DDBJ databases">
        <authorList>
            <person name="Alioto T."/>
            <person name="Alioto T."/>
            <person name="Gomez Garrido J."/>
        </authorList>
    </citation>
    <scope>NUCLEOTIDE SEQUENCE [LARGE SCALE GENOMIC DNA]</scope>
</reference>
<protein>
    <submittedName>
        <fullName evidence="1">Uncharacterized protein</fullName>
    </submittedName>
</protein>
<dbReference type="EMBL" id="CACTIH010009050">
    <property type="protein sequence ID" value="CAA3021169.1"/>
    <property type="molecule type" value="Genomic_DNA"/>
</dbReference>
<comment type="caution">
    <text evidence="1">The sequence shown here is derived from an EMBL/GenBank/DDBJ whole genome shotgun (WGS) entry which is preliminary data.</text>
</comment>
<dbReference type="Gramene" id="OE9A103419T1">
    <property type="protein sequence ID" value="OE9A103419C1"/>
    <property type="gene ID" value="OE9A103419"/>
</dbReference>
<dbReference type="AlphaFoldDB" id="A0A8S0UTF9"/>
<accession>A0A8S0UTF9</accession>